<gene>
    <name evidence="1" type="ORF">R1flu_014707</name>
</gene>
<comment type="caution">
    <text evidence="1">The sequence shown here is derived from an EMBL/GenBank/DDBJ whole genome shotgun (WGS) entry which is preliminary data.</text>
</comment>
<evidence type="ECO:0000313" key="1">
    <source>
        <dbReference type="EMBL" id="KAL2630021.1"/>
    </source>
</evidence>
<reference evidence="1 2" key="1">
    <citation type="submission" date="2024-09" db="EMBL/GenBank/DDBJ databases">
        <title>Chromosome-scale assembly of Riccia fluitans.</title>
        <authorList>
            <person name="Paukszto L."/>
            <person name="Sawicki J."/>
            <person name="Karawczyk K."/>
            <person name="Piernik-Szablinska J."/>
            <person name="Szczecinska M."/>
            <person name="Mazdziarz M."/>
        </authorList>
    </citation>
    <scope>NUCLEOTIDE SEQUENCE [LARGE SCALE GENOMIC DNA]</scope>
    <source>
        <strain evidence="1">Rf_01</strain>
        <tissue evidence="1">Aerial parts of the thallus</tissue>
    </source>
</reference>
<protein>
    <submittedName>
        <fullName evidence="1">Uncharacterized protein</fullName>
    </submittedName>
</protein>
<name>A0ABD1YH87_9MARC</name>
<sequence>MVKEDTLMLSDLDIPMEEYANGPGPPPPMDLVDLPDLSLEQMKDWIFAVPTLPDLHAVWEEGERIRLEMEQLAREREQAIIAAKIAAWEHKRERLQESIVDRRHAEGFADGLMGEAHARANVIFLLSFCGMTEMKIVCYPFSMLQIESTQP</sequence>
<dbReference type="Proteomes" id="UP001605036">
    <property type="component" value="Unassembled WGS sequence"/>
</dbReference>
<accession>A0ABD1YH87</accession>
<organism evidence="1 2">
    <name type="scientific">Riccia fluitans</name>
    <dbReference type="NCBI Taxonomy" id="41844"/>
    <lineage>
        <taxon>Eukaryota</taxon>
        <taxon>Viridiplantae</taxon>
        <taxon>Streptophyta</taxon>
        <taxon>Embryophyta</taxon>
        <taxon>Marchantiophyta</taxon>
        <taxon>Marchantiopsida</taxon>
        <taxon>Marchantiidae</taxon>
        <taxon>Marchantiales</taxon>
        <taxon>Ricciaceae</taxon>
        <taxon>Riccia</taxon>
    </lineage>
</organism>
<evidence type="ECO:0000313" key="2">
    <source>
        <dbReference type="Proteomes" id="UP001605036"/>
    </source>
</evidence>
<proteinExistence type="predicted"/>
<keyword evidence="2" id="KW-1185">Reference proteome</keyword>
<dbReference type="EMBL" id="JBHFFA010000004">
    <property type="protein sequence ID" value="KAL2630021.1"/>
    <property type="molecule type" value="Genomic_DNA"/>
</dbReference>
<dbReference type="AlphaFoldDB" id="A0ABD1YH87"/>